<dbReference type="InterPro" id="IPR004437">
    <property type="entry name" value="ParB/RepB/Spo0J"/>
</dbReference>
<feature type="region of interest" description="Disordered" evidence="3">
    <location>
        <begin position="1"/>
        <end position="54"/>
    </location>
</feature>
<dbReference type="PANTHER" id="PTHR33375:SF1">
    <property type="entry name" value="CHROMOSOME-PARTITIONING PROTEIN PARB-RELATED"/>
    <property type="match status" value="1"/>
</dbReference>
<feature type="compositionally biased region" description="Low complexity" evidence="3">
    <location>
        <begin position="295"/>
        <end position="309"/>
    </location>
</feature>
<comment type="similarity">
    <text evidence="1">Belongs to the ParB family.</text>
</comment>
<dbReference type="EMBL" id="BAABGT010000086">
    <property type="protein sequence ID" value="GAA4554801.1"/>
    <property type="molecule type" value="Genomic_DNA"/>
</dbReference>
<dbReference type="RefSeq" id="WP_345424362.1">
    <property type="nucleotide sequence ID" value="NZ_BAABGT010000086.1"/>
</dbReference>
<feature type="domain" description="ParB-like N-terminal" evidence="4">
    <location>
        <begin position="36"/>
        <end position="142"/>
    </location>
</feature>
<keyword evidence="2" id="KW-0159">Chromosome partition</keyword>
<dbReference type="InterPro" id="IPR050336">
    <property type="entry name" value="Chromosome_partition/occlusion"/>
</dbReference>
<dbReference type="Gene3D" id="1.10.10.2830">
    <property type="match status" value="1"/>
</dbReference>
<dbReference type="Pfam" id="PF02195">
    <property type="entry name" value="ParB_N"/>
    <property type="match status" value="1"/>
</dbReference>
<dbReference type="InterPro" id="IPR036086">
    <property type="entry name" value="ParB/Sulfiredoxin_sf"/>
</dbReference>
<feature type="compositionally biased region" description="Basic and acidic residues" evidence="3">
    <location>
        <begin position="1"/>
        <end position="14"/>
    </location>
</feature>
<dbReference type="PANTHER" id="PTHR33375">
    <property type="entry name" value="CHROMOSOME-PARTITIONING PROTEIN PARB-RELATED"/>
    <property type="match status" value="1"/>
</dbReference>
<dbReference type="SUPFAM" id="SSF109709">
    <property type="entry name" value="KorB DNA-binding domain-like"/>
    <property type="match status" value="1"/>
</dbReference>
<name>A0ABP8S0B5_9PSEU</name>
<evidence type="ECO:0000256" key="2">
    <source>
        <dbReference type="ARBA" id="ARBA00022829"/>
    </source>
</evidence>
<feature type="compositionally biased region" description="Low complexity" evidence="3">
    <location>
        <begin position="238"/>
        <end position="261"/>
    </location>
</feature>
<dbReference type="InterPro" id="IPR003115">
    <property type="entry name" value="ParB_N"/>
</dbReference>
<reference evidence="6" key="1">
    <citation type="journal article" date="2019" name="Int. J. Syst. Evol. Microbiol.">
        <title>The Global Catalogue of Microorganisms (GCM) 10K type strain sequencing project: providing services to taxonomists for standard genome sequencing and annotation.</title>
        <authorList>
            <consortium name="The Broad Institute Genomics Platform"/>
            <consortium name="The Broad Institute Genome Sequencing Center for Infectious Disease"/>
            <person name="Wu L."/>
            <person name="Ma J."/>
        </authorList>
    </citation>
    <scope>NUCLEOTIDE SEQUENCE [LARGE SCALE GENOMIC DNA]</scope>
    <source>
        <strain evidence="6">JCM 17906</strain>
    </source>
</reference>
<dbReference type="Proteomes" id="UP001501598">
    <property type="component" value="Unassembled WGS sequence"/>
</dbReference>
<organism evidence="5 6">
    <name type="scientific">Pseudonocardia xishanensis</name>
    <dbReference type="NCBI Taxonomy" id="630995"/>
    <lineage>
        <taxon>Bacteria</taxon>
        <taxon>Bacillati</taxon>
        <taxon>Actinomycetota</taxon>
        <taxon>Actinomycetes</taxon>
        <taxon>Pseudonocardiales</taxon>
        <taxon>Pseudonocardiaceae</taxon>
        <taxon>Pseudonocardia</taxon>
    </lineage>
</organism>
<sequence length="370" mass="39907">MSRKKDFAAMESRRPSASSRSAAAHDALRSRMATPTRVPLSDVQANPRNPRYDDDDPELMELAESMRRVGQLQPALIASLDEYLRVYPDREGLLNDAPWVVIIGNRRRAAAVLAEQPHFDVRVIEDIKSAEDLDDRILIENIHRKDLPPLLEASQLQRRLEREGETLRSVGAAIGKSHTYVKQRVVLLQLLPEFQALLRDGGLNTKQARELGGLPENEQRMRLAGGPPFAKMAATPRAEPQAQGQASESEAATEQGAGSEAVQEAGETRGSGVGNPVSNNDHATTGCAASDEGLSDPAEQPAPQSSSPPGDTLESTMLTVMSMVEAALSSLDGAIPDGGDGDLGHRLAEGRRHLQAAKRAIEGQRDFAAS</sequence>
<dbReference type="InterPro" id="IPR041468">
    <property type="entry name" value="HTH_ParB/Spo0J"/>
</dbReference>
<gene>
    <name evidence="5" type="ORF">GCM10023175_53610</name>
</gene>
<dbReference type="Gene3D" id="3.90.1530.30">
    <property type="match status" value="1"/>
</dbReference>
<evidence type="ECO:0000313" key="5">
    <source>
        <dbReference type="EMBL" id="GAA4554801.1"/>
    </source>
</evidence>
<dbReference type="NCBIfam" id="TIGR00180">
    <property type="entry name" value="parB_part"/>
    <property type="match status" value="1"/>
</dbReference>
<comment type="caution">
    <text evidence="5">The sequence shown here is derived from an EMBL/GenBank/DDBJ whole genome shotgun (WGS) entry which is preliminary data.</text>
</comment>
<evidence type="ECO:0000259" key="4">
    <source>
        <dbReference type="SMART" id="SM00470"/>
    </source>
</evidence>
<feature type="compositionally biased region" description="Low complexity" evidence="3">
    <location>
        <begin position="15"/>
        <end position="25"/>
    </location>
</feature>
<keyword evidence="6" id="KW-1185">Reference proteome</keyword>
<evidence type="ECO:0000256" key="1">
    <source>
        <dbReference type="ARBA" id="ARBA00006295"/>
    </source>
</evidence>
<accession>A0ABP8S0B5</accession>
<dbReference type="Pfam" id="PF17762">
    <property type="entry name" value="HTH_ParB"/>
    <property type="match status" value="1"/>
</dbReference>
<feature type="region of interest" description="Disordered" evidence="3">
    <location>
        <begin position="208"/>
        <end position="314"/>
    </location>
</feature>
<proteinExistence type="inferred from homology"/>
<dbReference type="SUPFAM" id="SSF110849">
    <property type="entry name" value="ParB/Sulfiredoxin"/>
    <property type="match status" value="1"/>
</dbReference>
<dbReference type="SMART" id="SM00470">
    <property type="entry name" value="ParB"/>
    <property type="match status" value="1"/>
</dbReference>
<protein>
    <recommendedName>
        <fullName evidence="4">ParB-like N-terminal domain-containing protein</fullName>
    </recommendedName>
</protein>
<evidence type="ECO:0000313" key="6">
    <source>
        <dbReference type="Proteomes" id="UP001501598"/>
    </source>
</evidence>
<evidence type="ECO:0000256" key="3">
    <source>
        <dbReference type="SAM" id="MobiDB-lite"/>
    </source>
</evidence>